<evidence type="ECO:0000313" key="2">
    <source>
        <dbReference type="EMBL" id="MBE1459553.1"/>
    </source>
</evidence>
<dbReference type="Proteomes" id="UP000598217">
    <property type="component" value="Unassembled WGS sequence"/>
</dbReference>
<reference evidence="2 3" key="1">
    <citation type="submission" date="2020-10" db="EMBL/GenBank/DDBJ databases">
        <title>Sequencing the genomes of 1000 actinobacteria strains.</title>
        <authorList>
            <person name="Klenk H.-P."/>
        </authorList>
    </citation>
    <scope>NUCLEOTIDE SEQUENCE [LARGE SCALE GENOMIC DNA]</scope>
    <source>
        <strain evidence="2 3">DSM 45157</strain>
    </source>
</reference>
<sequence>MNRKLRAPGLCAIIAILPFVTASGALAAPAPKTENLDSLGNAESNEEISSDFLAEAHSAERSGAGNLISVTWSVENIGDRDAGFDWPQGNSYMYSNVTSYSGVTITSSTKSKRFHPLMDSDGDCLCSGNTSMDVKNILRPGEKVAYWSMYSVPEDVDSIDLEIPGFEPIEDIPIS</sequence>
<organism evidence="2 3">
    <name type="scientific">Nocardiopsis terrae</name>
    <dbReference type="NCBI Taxonomy" id="372655"/>
    <lineage>
        <taxon>Bacteria</taxon>
        <taxon>Bacillati</taxon>
        <taxon>Actinomycetota</taxon>
        <taxon>Actinomycetes</taxon>
        <taxon>Streptosporangiales</taxon>
        <taxon>Nocardiopsidaceae</taxon>
        <taxon>Nocardiopsis</taxon>
    </lineage>
</organism>
<keyword evidence="1" id="KW-0732">Signal</keyword>
<feature type="signal peptide" evidence="1">
    <location>
        <begin position="1"/>
        <end position="27"/>
    </location>
</feature>
<dbReference type="EMBL" id="JADBDY010000001">
    <property type="protein sequence ID" value="MBE1459553.1"/>
    <property type="molecule type" value="Genomic_DNA"/>
</dbReference>
<evidence type="ECO:0000313" key="3">
    <source>
        <dbReference type="Proteomes" id="UP000598217"/>
    </source>
</evidence>
<keyword evidence="3" id="KW-1185">Reference proteome</keyword>
<name>A0ABR9HKQ0_9ACTN</name>
<gene>
    <name evidence="2" type="ORF">H4W79_003767</name>
</gene>
<feature type="chain" id="PRO_5046388419" description="DUF4352 domain-containing protein" evidence="1">
    <location>
        <begin position="28"/>
        <end position="175"/>
    </location>
</feature>
<protein>
    <recommendedName>
        <fullName evidence="4">DUF4352 domain-containing protein</fullName>
    </recommendedName>
</protein>
<evidence type="ECO:0008006" key="4">
    <source>
        <dbReference type="Google" id="ProtNLM"/>
    </source>
</evidence>
<accession>A0ABR9HKQ0</accession>
<proteinExistence type="predicted"/>
<evidence type="ECO:0000256" key="1">
    <source>
        <dbReference type="SAM" id="SignalP"/>
    </source>
</evidence>
<comment type="caution">
    <text evidence="2">The sequence shown here is derived from an EMBL/GenBank/DDBJ whole genome shotgun (WGS) entry which is preliminary data.</text>
</comment>